<evidence type="ECO:0000313" key="2">
    <source>
        <dbReference type="Proteomes" id="UP001057402"/>
    </source>
</evidence>
<dbReference type="Proteomes" id="UP001057402">
    <property type="component" value="Chromosome 4"/>
</dbReference>
<sequence length="305" mass="33852">MATLSSRGIAFHSPTLPPAAANRRYIRRSLSSTFSGVSMVGFRCRDRPAGFCRSLMSLRVYCSSEIDSDNVTVKEKAVSVILMAGGSGKRMGGSIPKQYLPLLGQPIALYSLHIFSEMSEVKELVVVCDPSYKDIFEGSPSLIRQRISQLILNLLFLGKRDKILSTTGFRFLKMAIELELLCLVSLSKPPSKSYYWFHPTSYSPGRQWILCGENVRSENTMGNVIKPQLLQRGFELVNREGLKVTDDVSIVEHLKHPVYITEASYTNIKVTTPDELLLAEGILNMGGKVPKAETILNMDTKVPAS</sequence>
<proteinExistence type="predicted"/>
<evidence type="ECO:0000313" key="1">
    <source>
        <dbReference type="EMBL" id="KAI4375821.1"/>
    </source>
</evidence>
<dbReference type="EMBL" id="CM042883">
    <property type="protein sequence ID" value="KAI4375821.1"/>
    <property type="molecule type" value="Genomic_DNA"/>
</dbReference>
<organism evidence="1 2">
    <name type="scientific">Melastoma candidum</name>
    <dbReference type="NCBI Taxonomy" id="119954"/>
    <lineage>
        <taxon>Eukaryota</taxon>
        <taxon>Viridiplantae</taxon>
        <taxon>Streptophyta</taxon>
        <taxon>Embryophyta</taxon>
        <taxon>Tracheophyta</taxon>
        <taxon>Spermatophyta</taxon>
        <taxon>Magnoliopsida</taxon>
        <taxon>eudicotyledons</taxon>
        <taxon>Gunneridae</taxon>
        <taxon>Pentapetalae</taxon>
        <taxon>rosids</taxon>
        <taxon>malvids</taxon>
        <taxon>Myrtales</taxon>
        <taxon>Melastomataceae</taxon>
        <taxon>Melastomatoideae</taxon>
        <taxon>Melastomateae</taxon>
        <taxon>Melastoma</taxon>
    </lineage>
</organism>
<keyword evidence="2" id="KW-1185">Reference proteome</keyword>
<name>A0ACB9RC33_9MYRT</name>
<gene>
    <name evidence="1" type="ORF">MLD38_013645</name>
</gene>
<reference evidence="2" key="1">
    <citation type="journal article" date="2023" name="Front. Plant Sci.">
        <title>Chromosomal-level genome assembly of Melastoma candidum provides insights into trichome evolution.</title>
        <authorList>
            <person name="Zhong Y."/>
            <person name="Wu W."/>
            <person name="Sun C."/>
            <person name="Zou P."/>
            <person name="Liu Y."/>
            <person name="Dai S."/>
            <person name="Zhou R."/>
        </authorList>
    </citation>
    <scope>NUCLEOTIDE SEQUENCE [LARGE SCALE GENOMIC DNA]</scope>
</reference>
<accession>A0ACB9RC33</accession>
<comment type="caution">
    <text evidence="1">The sequence shown here is derived from an EMBL/GenBank/DDBJ whole genome shotgun (WGS) entry which is preliminary data.</text>
</comment>
<protein>
    <submittedName>
        <fullName evidence="1">Uncharacterized protein</fullName>
    </submittedName>
</protein>